<gene>
    <name evidence="3" type="primary">LOC104778990</name>
</gene>
<sequence length="236" mass="27428">MVEINLRLNTQSCVTLVQFCKKDVPNTETTTASEAAIVYLIHWFNVGIKRICVKVVSRWSLKEIMVMEDFLKATSAKLETALNQDYLSKYEKFEFIKSEYFDQLINYKGKLGGTKLEYETGSRWRTRDNYSAWRTRELRMSVLEDIEKQEWSICVFPFPDDRFCNHFSVVGVTTTGEIVLWETFSKSYVIYFSPVRNTFQYVNFQGRGANCASVYAIVDHIEDVSVNDAKQLKSSI</sequence>
<keyword evidence="2" id="KW-1185">Reference proteome</keyword>
<dbReference type="GeneID" id="104778990"/>
<reference evidence="3" key="2">
    <citation type="submission" date="2025-08" db="UniProtKB">
        <authorList>
            <consortium name="RefSeq"/>
        </authorList>
    </citation>
    <scope>IDENTIFICATION</scope>
    <source>
        <tissue evidence="3">Leaf</tissue>
    </source>
</reference>
<evidence type="ECO:0000259" key="1">
    <source>
        <dbReference type="Pfam" id="PF08268"/>
    </source>
</evidence>
<protein>
    <submittedName>
        <fullName evidence="3">F-box protein At1g30945</fullName>
    </submittedName>
</protein>
<dbReference type="Pfam" id="PF08268">
    <property type="entry name" value="FBA_3"/>
    <property type="match status" value="1"/>
</dbReference>
<evidence type="ECO:0000313" key="3">
    <source>
        <dbReference type="RefSeq" id="XP_010501693.1"/>
    </source>
</evidence>
<dbReference type="PANTHER" id="PTHR31111:SF137">
    <property type="entry name" value="F-BOX ONLY PROTEIN 12"/>
    <property type="match status" value="1"/>
</dbReference>
<dbReference type="PANTHER" id="PTHR31111">
    <property type="entry name" value="BNAA05G37150D PROTEIN-RELATED"/>
    <property type="match status" value="1"/>
</dbReference>
<dbReference type="RefSeq" id="XP_010501693.1">
    <property type="nucleotide sequence ID" value="XM_010503391.1"/>
</dbReference>
<feature type="domain" description="F-box associated beta-propeller type 3" evidence="1">
    <location>
        <begin position="89"/>
        <end position="221"/>
    </location>
</feature>
<proteinExistence type="predicted"/>
<organism evidence="2 3">
    <name type="scientific">Camelina sativa</name>
    <name type="common">False flax</name>
    <name type="synonym">Myagrum sativum</name>
    <dbReference type="NCBI Taxonomy" id="90675"/>
    <lineage>
        <taxon>Eukaryota</taxon>
        <taxon>Viridiplantae</taxon>
        <taxon>Streptophyta</taxon>
        <taxon>Embryophyta</taxon>
        <taxon>Tracheophyta</taxon>
        <taxon>Spermatophyta</taxon>
        <taxon>Magnoliopsida</taxon>
        <taxon>eudicotyledons</taxon>
        <taxon>Gunneridae</taxon>
        <taxon>Pentapetalae</taxon>
        <taxon>rosids</taxon>
        <taxon>malvids</taxon>
        <taxon>Brassicales</taxon>
        <taxon>Brassicaceae</taxon>
        <taxon>Camelineae</taxon>
        <taxon>Camelina</taxon>
    </lineage>
</organism>
<accession>A0ABM0YJ14</accession>
<dbReference type="Proteomes" id="UP000694864">
    <property type="component" value="Chromosome 3"/>
</dbReference>
<name>A0ABM0YJ14_CAMSA</name>
<reference evidence="2" key="1">
    <citation type="journal article" date="2014" name="Nat. Commun.">
        <title>The emerging biofuel crop Camelina sativa retains a highly undifferentiated hexaploid genome structure.</title>
        <authorList>
            <person name="Kagale S."/>
            <person name="Koh C."/>
            <person name="Nixon J."/>
            <person name="Bollina V."/>
            <person name="Clarke W.E."/>
            <person name="Tuteja R."/>
            <person name="Spillane C."/>
            <person name="Robinson S.J."/>
            <person name="Links M.G."/>
            <person name="Clarke C."/>
            <person name="Higgins E.E."/>
            <person name="Huebert T."/>
            <person name="Sharpe A.G."/>
            <person name="Parkin I.A."/>
        </authorList>
    </citation>
    <scope>NUCLEOTIDE SEQUENCE [LARGE SCALE GENOMIC DNA]</scope>
    <source>
        <strain evidence="2">cv. DH55</strain>
    </source>
</reference>
<evidence type="ECO:0000313" key="2">
    <source>
        <dbReference type="Proteomes" id="UP000694864"/>
    </source>
</evidence>
<dbReference type="InterPro" id="IPR013187">
    <property type="entry name" value="F-box-assoc_dom_typ3"/>
</dbReference>